<evidence type="ECO:0000313" key="2">
    <source>
        <dbReference type="EMBL" id="KID58267.1"/>
    </source>
</evidence>
<protein>
    <submittedName>
        <fullName evidence="2">Baseplate assembly protein</fullName>
    </submittedName>
</protein>
<evidence type="ECO:0000259" key="1">
    <source>
        <dbReference type="Pfam" id="PF26078"/>
    </source>
</evidence>
<feature type="domain" description="Baseplate J-like central" evidence="1">
    <location>
        <begin position="118"/>
        <end position="188"/>
    </location>
</feature>
<proteinExistence type="predicted"/>
<dbReference type="EMBL" id="JWIC01000004">
    <property type="protein sequence ID" value="KID58267.1"/>
    <property type="molecule type" value="Genomic_DNA"/>
</dbReference>
<name>A0A0C1QTE6_9GAMM</name>
<dbReference type="PIRSF" id="PIRSF020481">
    <property type="entry name" value="BAP"/>
    <property type="match status" value="1"/>
</dbReference>
<reference evidence="2 3" key="1">
    <citation type="submission" date="2014-12" db="EMBL/GenBank/DDBJ databases">
        <title>Draft Genome Sequence of Pseudoalteromonas luteoviolacea HI1.</title>
        <authorList>
            <person name="Asahina A.Y."/>
            <person name="Hadfield M.G."/>
        </authorList>
    </citation>
    <scope>NUCLEOTIDE SEQUENCE [LARGE SCALE GENOMIC DNA]</scope>
    <source>
        <strain evidence="2 3">HI1</strain>
    </source>
</reference>
<dbReference type="InterPro" id="IPR058531">
    <property type="entry name" value="Baseplate_J_M"/>
</dbReference>
<comment type="caution">
    <text evidence="2">The sequence shown here is derived from an EMBL/GenBank/DDBJ whole genome shotgun (WGS) entry which is preliminary data.</text>
</comment>
<dbReference type="InterPro" id="IPR014507">
    <property type="entry name" value="Baseplate_assembly_J_pred"/>
</dbReference>
<sequence>MNSQYFDFSALPAPDIIEPLDYERIYQARKDRFKSIAPQYADALDLESDPLTVCLQVESYRELLLRQRINEAAYANLLATAQGGDLDQLGVFYGLGRAEGEEDGNYRLRIRQKTLASSTAGSKDHYRNAALTAAPNAIRDVEVDSPASGRVRVSILFQDTDSADALLQQVREYVLSDQVKVLTDQVEVNHAEEVPIDVKADIYLQHNVPNWVFTQLEEKLRAAWQDAMALGVAMTPSWLSAQLHVEGVKHVEIHTPDSLINIESNQYAQLGQIQLCLIT</sequence>
<evidence type="ECO:0000313" key="3">
    <source>
        <dbReference type="Proteomes" id="UP000031327"/>
    </source>
</evidence>
<gene>
    <name evidence="2" type="ORF">JF50_06200</name>
</gene>
<dbReference type="AlphaFoldDB" id="A0A0C1QTE6"/>
<organism evidence="2 3">
    <name type="scientific">Pseudoalteromonas luteoviolacea</name>
    <dbReference type="NCBI Taxonomy" id="43657"/>
    <lineage>
        <taxon>Bacteria</taxon>
        <taxon>Pseudomonadati</taxon>
        <taxon>Pseudomonadota</taxon>
        <taxon>Gammaproteobacteria</taxon>
        <taxon>Alteromonadales</taxon>
        <taxon>Pseudoalteromonadaceae</taxon>
        <taxon>Pseudoalteromonas</taxon>
    </lineage>
</organism>
<dbReference type="Pfam" id="PF26078">
    <property type="entry name" value="Baseplate_J_M"/>
    <property type="match status" value="1"/>
</dbReference>
<accession>A0A0C1QTE6</accession>
<dbReference type="RefSeq" id="WP_039608560.1">
    <property type="nucleotide sequence ID" value="NZ_JWIC01000004.1"/>
</dbReference>
<dbReference type="OrthoDB" id="9793802at2"/>
<dbReference type="Proteomes" id="UP000031327">
    <property type="component" value="Unassembled WGS sequence"/>
</dbReference>